<dbReference type="GO" id="GO:0001522">
    <property type="term" value="P:pseudouridine synthesis"/>
    <property type="evidence" value="ECO:0007669"/>
    <property type="project" value="InterPro"/>
</dbReference>
<dbReference type="Pfam" id="PF04410">
    <property type="entry name" value="Gar1"/>
    <property type="match status" value="1"/>
</dbReference>
<feature type="compositionally biased region" description="Acidic residues" evidence="9">
    <location>
        <begin position="276"/>
        <end position="287"/>
    </location>
</feature>
<accession>A0A1B6MTW3</accession>
<name>A0A1B6MTW3_9HEMI</name>
<feature type="region of interest" description="Disordered" evidence="9">
    <location>
        <begin position="465"/>
        <end position="498"/>
    </location>
</feature>
<feature type="region of interest" description="Disordered" evidence="9">
    <location>
        <begin position="270"/>
        <end position="307"/>
    </location>
</feature>
<dbReference type="GO" id="GO:0005634">
    <property type="term" value="C:nucleus"/>
    <property type="evidence" value="ECO:0007669"/>
    <property type="project" value="UniProtKB-SubCell"/>
</dbReference>
<dbReference type="InterPro" id="IPR007504">
    <property type="entry name" value="H/ACA_rnp_Gar1/Naf1"/>
</dbReference>
<evidence type="ECO:0000256" key="3">
    <source>
        <dbReference type="ARBA" id="ARBA00021438"/>
    </source>
</evidence>
<dbReference type="InterPro" id="IPR038664">
    <property type="entry name" value="Gar1/Naf1_Cbf5-bd_sf"/>
</dbReference>
<keyword evidence="7" id="KW-0694">RNA-binding</keyword>
<keyword evidence="6" id="KW-0597">Phosphoprotein</keyword>
<feature type="compositionally biased region" description="Polar residues" evidence="9">
    <location>
        <begin position="670"/>
        <end position="682"/>
    </location>
</feature>
<dbReference type="InterPro" id="IPR040309">
    <property type="entry name" value="Naf1"/>
</dbReference>
<dbReference type="GO" id="GO:0005732">
    <property type="term" value="C:sno(s)RNA-containing ribonucleoprotein complex"/>
    <property type="evidence" value="ECO:0007669"/>
    <property type="project" value="InterPro"/>
</dbReference>
<feature type="region of interest" description="Disordered" evidence="9">
    <location>
        <begin position="585"/>
        <end position="694"/>
    </location>
</feature>
<protein>
    <recommendedName>
        <fullName evidence="3">H/ACA ribonucleoprotein complex non-core subunit NAF1</fullName>
    </recommendedName>
</protein>
<feature type="compositionally biased region" description="Basic and acidic residues" evidence="9">
    <location>
        <begin position="1"/>
        <end position="19"/>
    </location>
</feature>
<dbReference type="GO" id="GO:0000493">
    <property type="term" value="P:box H/ACA snoRNP assembly"/>
    <property type="evidence" value="ECO:0007669"/>
    <property type="project" value="InterPro"/>
</dbReference>
<dbReference type="PANTHER" id="PTHR31633:SF1">
    <property type="entry name" value="H_ACA RIBONUCLEOPROTEIN COMPLEX NON-CORE SUBUNIT NAF1"/>
    <property type="match status" value="1"/>
</dbReference>
<reference evidence="10" key="1">
    <citation type="submission" date="2015-11" db="EMBL/GenBank/DDBJ databases">
        <title>De novo transcriptome assembly of four potential Pierce s Disease insect vectors from Arizona vineyards.</title>
        <authorList>
            <person name="Tassone E.E."/>
        </authorList>
    </citation>
    <scope>NUCLEOTIDE SEQUENCE</scope>
</reference>
<sequence length="751" mass="84476">MDNLIDFKSHEKRDGDEKSSMQSTTANDELDRSTLPVAKLNNNSSKTNENELEANESQNEKVLSVSKVYGLLYDGDEQTECGFETNQTIDYNKNSQKTDTTIGINKSGLAETKQLNSIENGCGEGVDKISMDKNSSIDAQNCVKNDSTEMSCDDALPPYENTEAAGTSNLEQLQHAAQQPLVRESFINPSPNDFDMLHEKVSPHYSTLLLNINNETDLLSLESDQSVVISNNNAIPQAESIVTSNFSLSLLKDYESDESSDGEACEVSLQYRGDKNEEEDSDKDSDSDSSSSSSSTSIYLSDSSDPNSDELYENFTVQPCKPIKARKELDLEDLPPIKDLKISVPEEDCTPIGKVFQIVDRLVVIQAFKEMPAYNLDTVLFVEGGQPLGRIFDVFGPVTEPYYCVRFNSKDHINEKKICIDQMVYCAPKTKYTNYVFLAQLMKLKGSDASWEDDVEPPEIHLEYSDDEQEQRAKKKRSKNRNRKAVFRVDSDPDEPARKRHFDYEKKMNERNLQLTAVRNIQSGTKNRMQRFNNLWSPAIAPPGSAPQRPGRSPVRGDASHQMFGRPPMFGGRIPPHNVPVSLIPRPDQCNFMRTPPPRFGSPDTSNFSRRPPPNRPDNSPGLPNKTSNHSYSFAPNHLQSPNNYPRWTPPFSRNENPWENSFPARDEPVTNNNPLPSSPFWSQMPPPSPNVPTPFSTLPNIPFVPLCPPPRPFWPTQSPPQSRNVPYNNPSHINFNPNLPPPPSSNYFNR</sequence>
<dbReference type="AlphaFoldDB" id="A0A1B6MTW3"/>
<feature type="compositionally biased region" description="Basic residues" evidence="9">
    <location>
        <begin position="473"/>
        <end position="486"/>
    </location>
</feature>
<proteinExistence type="inferred from homology"/>
<dbReference type="Gene3D" id="2.40.10.230">
    <property type="entry name" value="Probable tRNA pseudouridine synthase domain"/>
    <property type="match status" value="1"/>
</dbReference>
<dbReference type="EMBL" id="GEBQ01000624">
    <property type="protein sequence ID" value="JAT39353.1"/>
    <property type="molecule type" value="Transcribed_RNA"/>
</dbReference>
<evidence type="ECO:0000256" key="6">
    <source>
        <dbReference type="ARBA" id="ARBA00022553"/>
    </source>
</evidence>
<feature type="compositionally biased region" description="Polar residues" evidence="9">
    <location>
        <begin position="625"/>
        <end position="660"/>
    </location>
</feature>
<evidence type="ECO:0000256" key="9">
    <source>
        <dbReference type="SAM" id="MobiDB-lite"/>
    </source>
</evidence>
<comment type="subcellular location">
    <subcellularLocation>
        <location evidence="1">Nucleus</location>
    </subcellularLocation>
</comment>
<evidence type="ECO:0000256" key="1">
    <source>
        <dbReference type="ARBA" id="ARBA00004123"/>
    </source>
</evidence>
<evidence type="ECO:0000313" key="10">
    <source>
        <dbReference type="EMBL" id="JAT39353.1"/>
    </source>
</evidence>
<evidence type="ECO:0000256" key="2">
    <source>
        <dbReference type="ARBA" id="ARBA00009801"/>
    </source>
</evidence>
<feature type="region of interest" description="Disordered" evidence="9">
    <location>
        <begin position="713"/>
        <end position="751"/>
    </location>
</feature>
<gene>
    <name evidence="10" type="ORF">g.17998</name>
</gene>
<evidence type="ECO:0000256" key="5">
    <source>
        <dbReference type="ARBA" id="ARBA00022552"/>
    </source>
</evidence>
<comment type="similarity">
    <text evidence="2">Belongs to the NAF1 family.</text>
</comment>
<keyword evidence="4" id="KW-0690">Ribosome biogenesis</keyword>
<evidence type="ECO:0000256" key="4">
    <source>
        <dbReference type="ARBA" id="ARBA00022517"/>
    </source>
</evidence>
<keyword evidence="8" id="KW-0539">Nucleus</keyword>
<feature type="region of interest" description="Disordered" evidence="9">
    <location>
        <begin position="1"/>
        <end position="59"/>
    </location>
</feature>
<dbReference type="FunFam" id="2.40.10.230:FF:000002">
    <property type="entry name" value="H/ACA ribonucleoprotein complex non-core subunit NAF1"/>
    <property type="match status" value="1"/>
</dbReference>
<keyword evidence="5" id="KW-0698">rRNA processing</keyword>
<dbReference type="SUPFAM" id="SSF50447">
    <property type="entry name" value="Translation proteins"/>
    <property type="match status" value="1"/>
</dbReference>
<evidence type="ECO:0000256" key="8">
    <source>
        <dbReference type="ARBA" id="ARBA00023242"/>
    </source>
</evidence>
<dbReference type="GO" id="GO:0043489">
    <property type="term" value="P:RNA stabilization"/>
    <property type="evidence" value="ECO:0007669"/>
    <property type="project" value="UniProtKB-ARBA"/>
</dbReference>
<dbReference type="InterPro" id="IPR009000">
    <property type="entry name" value="Transl_B-barrel_sf"/>
</dbReference>
<dbReference type="GO" id="GO:0006364">
    <property type="term" value="P:rRNA processing"/>
    <property type="evidence" value="ECO:0007669"/>
    <property type="project" value="UniProtKB-KW"/>
</dbReference>
<feature type="compositionally biased region" description="Polar residues" evidence="9">
    <location>
        <begin position="720"/>
        <end position="734"/>
    </location>
</feature>
<dbReference type="PANTHER" id="PTHR31633">
    <property type="entry name" value="H/ACA RIBONUCLEOPROTEIN COMPLEX NON-CORE SUBUNIT NAF1"/>
    <property type="match status" value="1"/>
</dbReference>
<evidence type="ECO:0000256" key="7">
    <source>
        <dbReference type="ARBA" id="ARBA00022884"/>
    </source>
</evidence>
<dbReference type="GO" id="GO:0003723">
    <property type="term" value="F:RNA binding"/>
    <property type="evidence" value="ECO:0007669"/>
    <property type="project" value="UniProtKB-KW"/>
</dbReference>
<feature type="compositionally biased region" description="Low complexity" evidence="9">
    <location>
        <begin position="288"/>
        <end position="305"/>
    </location>
</feature>
<feature type="compositionally biased region" description="Basic and acidic residues" evidence="9">
    <location>
        <begin position="487"/>
        <end position="498"/>
    </location>
</feature>
<organism evidence="10">
    <name type="scientific">Graphocephala atropunctata</name>
    <dbReference type="NCBI Taxonomy" id="36148"/>
    <lineage>
        <taxon>Eukaryota</taxon>
        <taxon>Metazoa</taxon>
        <taxon>Ecdysozoa</taxon>
        <taxon>Arthropoda</taxon>
        <taxon>Hexapoda</taxon>
        <taxon>Insecta</taxon>
        <taxon>Pterygota</taxon>
        <taxon>Neoptera</taxon>
        <taxon>Paraneoptera</taxon>
        <taxon>Hemiptera</taxon>
        <taxon>Auchenorrhyncha</taxon>
        <taxon>Membracoidea</taxon>
        <taxon>Cicadellidae</taxon>
        <taxon>Cicadellinae</taxon>
        <taxon>Cicadellini</taxon>
        <taxon>Graphocephala</taxon>
    </lineage>
</organism>